<dbReference type="PANTHER" id="PTHR11472">
    <property type="entry name" value="DNA REPAIR DEAD HELICASE RAD3/XP-D SUBFAMILY MEMBER"/>
    <property type="match status" value="1"/>
</dbReference>
<dbReference type="Proteomes" id="UP000245624">
    <property type="component" value="Unassembled WGS sequence"/>
</dbReference>
<dbReference type="EMBL" id="QGTD01000008">
    <property type="protein sequence ID" value="PWU68664.1"/>
    <property type="molecule type" value="Genomic_DNA"/>
</dbReference>
<comment type="similarity">
    <text evidence="8 9">Belongs to the helicase family. DinG subfamily. Type 2 sub-subfamily.</text>
</comment>
<dbReference type="AlphaFoldDB" id="A0A317L080"/>
<dbReference type="GO" id="GO:0006260">
    <property type="term" value="P:DNA replication"/>
    <property type="evidence" value="ECO:0007669"/>
    <property type="project" value="InterPro"/>
</dbReference>
<feature type="domain" description="Helicase ATP-binding" evidence="10">
    <location>
        <begin position="267"/>
        <end position="481"/>
    </location>
</feature>
<dbReference type="InterPro" id="IPR045028">
    <property type="entry name" value="DinG/Rad3-like"/>
</dbReference>
<dbReference type="PROSITE" id="PS51193">
    <property type="entry name" value="HELICASE_ATP_BIND_2"/>
    <property type="match status" value="1"/>
</dbReference>
<feature type="domain" description="Helicase ATP-binding" evidence="11">
    <location>
        <begin position="245"/>
        <end position="503"/>
    </location>
</feature>
<keyword evidence="3 8" id="KW-0547">Nucleotide-binding</keyword>
<dbReference type="PANTHER" id="PTHR11472:SF34">
    <property type="entry name" value="REGULATOR OF TELOMERE ELONGATION HELICASE 1"/>
    <property type="match status" value="1"/>
</dbReference>
<dbReference type="GO" id="GO:0003887">
    <property type="term" value="F:DNA-directed DNA polymerase activity"/>
    <property type="evidence" value="ECO:0007669"/>
    <property type="project" value="InterPro"/>
</dbReference>
<dbReference type="SMART" id="SM00479">
    <property type="entry name" value="EXOIII"/>
    <property type="match status" value="1"/>
</dbReference>
<evidence type="ECO:0000256" key="5">
    <source>
        <dbReference type="ARBA" id="ARBA00022839"/>
    </source>
</evidence>
<dbReference type="GO" id="GO:0008408">
    <property type="term" value="F:3'-5' exonuclease activity"/>
    <property type="evidence" value="ECO:0007669"/>
    <property type="project" value="UniProtKB-UniRule"/>
</dbReference>
<dbReference type="SUPFAM" id="SSF52540">
    <property type="entry name" value="P-loop containing nucleoside triphosphate hydrolases"/>
    <property type="match status" value="1"/>
</dbReference>
<feature type="short sequence motif" description="DEAH box" evidence="8">
    <location>
        <begin position="457"/>
        <end position="460"/>
    </location>
</feature>
<dbReference type="Gene3D" id="3.30.420.10">
    <property type="entry name" value="Ribonuclease H-like superfamily/Ribonuclease H"/>
    <property type="match status" value="1"/>
</dbReference>
<feature type="binding site" evidence="8">
    <location>
        <begin position="280"/>
        <end position="287"/>
    </location>
    <ligand>
        <name>ATP</name>
        <dbReference type="ChEBI" id="CHEBI:30616"/>
    </ligand>
</feature>
<keyword evidence="4 8" id="KW-0378">Hydrolase</keyword>
<dbReference type="SMART" id="SM00487">
    <property type="entry name" value="DEXDc"/>
    <property type="match status" value="1"/>
</dbReference>
<dbReference type="HAMAP" id="MF_02206">
    <property type="entry name" value="DinG_exonucl"/>
    <property type="match status" value="1"/>
</dbReference>
<comment type="function">
    <text evidence="8 9">3'-5' exonuclease.</text>
</comment>
<dbReference type="PROSITE" id="PS51192">
    <property type="entry name" value="HELICASE_ATP_BIND_1"/>
    <property type="match status" value="1"/>
</dbReference>
<dbReference type="Pfam" id="PF00929">
    <property type="entry name" value="RNase_T"/>
    <property type="match status" value="1"/>
</dbReference>
<dbReference type="Pfam" id="PF13307">
    <property type="entry name" value="Helicase_C_2"/>
    <property type="match status" value="1"/>
</dbReference>
<dbReference type="InterPro" id="IPR014013">
    <property type="entry name" value="Helic_SF1/SF2_ATP-bd_DinG/Rad3"/>
</dbReference>
<dbReference type="NCBIfam" id="TIGR01407">
    <property type="entry name" value="dinG_rel"/>
    <property type="match status" value="1"/>
</dbReference>
<dbReference type="InterPro" id="IPR012337">
    <property type="entry name" value="RNaseH-like_sf"/>
</dbReference>
<reference evidence="13 14" key="1">
    <citation type="submission" date="2018-05" db="EMBL/GenBank/DDBJ databases">
        <title>Genomic analysis of Gracilibacillus dipsosauri DD1 reveals novel features of a salt-tolerant amylase.</title>
        <authorList>
            <person name="Deutch C.E."/>
            <person name="Yang S."/>
        </authorList>
    </citation>
    <scope>NUCLEOTIDE SEQUENCE [LARGE SCALE GENOMIC DNA]</scope>
    <source>
        <strain evidence="13 14">DD1</strain>
    </source>
</reference>
<dbReference type="InterPro" id="IPR036397">
    <property type="entry name" value="RNaseH_sf"/>
</dbReference>
<organism evidence="13 14">
    <name type="scientific">Gracilibacillus dipsosauri</name>
    <dbReference type="NCBI Taxonomy" id="178340"/>
    <lineage>
        <taxon>Bacteria</taxon>
        <taxon>Bacillati</taxon>
        <taxon>Bacillota</taxon>
        <taxon>Bacilli</taxon>
        <taxon>Bacillales</taxon>
        <taxon>Bacillaceae</taxon>
        <taxon>Gracilibacillus</taxon>
    </lineage>
</organism>
<gene>
    <name evidence="8 9" type="primary">dinG</name>
    <name evidence="13" type="ORF">DLJ74_09550</name>
</gene>
<comment type="cofactor">
    <cofactor evidence="1">
        <name>[4Fe-4S] cluster</name>
        <dbReference type="ChEBI" id="CHEBI:49883"/>
    </cofactor>
</comment>
<keyword evidence="6 8" id="KW-0067">ATP-binding</keyword>
<keyword evidence="5 8" id="KW-0269">Exonuclease</keyword>
<evidence type="ECO:0000256" key="3">
    <source>
        <dbReference type="ARBA" id="ARBA00022741"/>
    </source>
</evidence>
<dbReference type="InterPro" id="IPR011545">
    <property type="entry name" value="DEAD/DEAH_box_helicase_dom"/>
</dbReference>
<evidence type="ECO:0000256" key="2">
    <source>
        <dbReference type="ARBA" id="ARBA00022722"/>
    </source>
</evidence>
<dbReference type="InterPro" id="IPR006310">
    <property type="entry name" value="DinG"/>
</dbReference>
<dbReference type="InterPro" id="IPR001650">
    <property type="entry name" value="Helicase_C-like"/>
</dbReference>
<evidence type="ECO:0000256" key="1">
    <source>
        <dbReference type="ARBA" id="ARBA00001966"/>
    </source>
</evidence>
<dbReference type="OrthoDB" id="9803913at2"/>
<evidence type="ECO:0000256" key="8">
    <source>
        <dbReference type="HAMAP-Rule" id="MF_02206"/>
    </source>
</evidence>
<dbReference type="InterPro" id="IPR014001">
    <property type="entry name" value="Helicase_ATP-bd"/>
</dbReference>
<comment type="caution">
    <text evidence="13">The sequence shown here is derived from an EMBL/GenBank/DDBJ whole genome shotgun (WGS) entry which is preliminary data.</text>
</comment>
<evidence type="ECO:0000259" key="12">
    <source>
        <dbReference type="PROSITE" id="PS51194"/>
    </source>
</evidence>
<dbReference type="PROSITE" id="PS51194">
    <property type="entry name" value="HELICASE_CTER"/>
    <property type="match status" value="1"/>
</dbReference>
<dbReference type="NCBIfam" id="TIGR00573">
    <property type="entry name" value="dnaq"/>
    <property type="match status" value="1"/>
</dbReference>
<dbReference type="InterPro" id="IPR027417">
    <property type="entry name" value="P-loop_NTPase"/>
</dbReference>
<sequence>MKKFVVIDVETTGHSPAKGDKIIEIGIVVIENDQIVKQYNQLINPKSGIPPFITQLTSISEEQIRDKPSFSEVADDLIPLLADAIMVAHNINFDLSFLNDELTQAGLATLQPPIIDTVELSRIFFPRAPGYKLGELAQHLHLTHDQPHRAISDALVTADLLLLLMNKINSLPIQVINQLLDISVKLKSDLAILLPDEKEAAIRHDLCNYNGLAIKNWQEYQKPEAEKYALSFQDCLDRFYGENGYLQKKFQEYERRKDQQWISETIYDQFQRNRHAMIEAETGIGKSIAYLLPAVYQSIHSKEPVVISTSNTNLQAKLKDEDMHKVFSFFSQELQVTLVKGKQNYLSIEKFFQFYQDRSQNSYHHLLIKAMILVWLTETTTGDLDEIQLPKKDQQMKQQLVVDKQDSSSPWSSACFYQRMKRKAKHSHIIITNHALLSLDIVSTDKLLPNYAYLILDEAHRLDTVASRYLGNSLNYFELSAFFQRLEKSLGEIDPLIKILKDTHYEIDSLFRLLFLFVKDNNNKNKTYNDRGRLQSLWDLESFDRDKTVIRDGVYRSIELLNLLSQQLLEAEANLIDRETYLLELREFSDKLKCLLLLSEESEVTWLEIDQNGAENAVYIYRELFSATEQLTNHLFTQKKGIIMISGTLTIQQSFAYMRKSFGLKEKEVDCYQLKANFPYDQNVQLMIPSDFPEIRYPQHDEFVFATSEAILSLAKLIKGKMLVLFTSYDMLKQTYYLLKETEDLEDYMIIGQGLSTGSRNRLIKHFRSFEQSILLGTNAFWEGIDIPGEGLSCLVIVKLPFQSPSDPVYTKKAEYYKKLNRNPFMELSLPKAVFQFKQGFGRLVRKQTDRGVIFVFDDRIMKKRYGKYFLESIPDVPLSYEPLHQLLKKVNV</sequence>
<dbReference type="InterPro" id="IPR006054">
    <property type="entry name" value="DnaQ"/>
</dbReference>
<evidence type="ECO:0000259" key="11">
    <source>
        <dbReference type="PROSITE" id="PS51193"/>
    </source>
</evidence>
<dbReference type="PROSITE" id="PS00690">
    <property type="entry name" value="DEAH_ATP_HELICASE"/>
    <property type="match status" value="1"/>
</dbReference>
<evidence type="ECO:0000256" key="6">
    <source>
        <dbReference type="ARBA" id="ARBA00022840"/>
    </source>
</evidence>
<dbReference type="Pfam" id="PF00270">
    <property type="entry name" value="DEAD"/>
    <property type="match status" value="1"/>
</dbReference>
<evidence type="ECO:0000313" key="14">
    <source>
        <dbReference type="Proteomes" id="UP000245624"/>
    </source>
</evidence>
<accession>A0A317L080</accession>
<feature type="domain" description="Helicase C-terminal" evidence="12">
    <location>
        <begin position="710"/>
        <end position="885"/>
    </location>
</feature>
<dbReference type="SMART" id="SM00491">
    <property type="entry name" value="HELICc2"/>
    <property type="match status" value="1"/>
</dbReference>
<dbReference type="SUPFAM" id="SSF53098">
    <property type="entry name" value="Ribonuclease H-like"/>
    <property type="match status" value="1"/>
</dbReference>
<keyword evidence="2 8" id="KW-0540">Nuclease</keyword>
<dbReference type="CDD" id="cd06127">
    <property type="entry name" value="DEDDh"/>
    <property type="match status" value="1"/>
</dbReference>
<keyword evidence="13" id="KW-0347">Helicase</keyword>
<dbReference type="RefSeq" id="WP_109984277.1">
    <property type="nucleotide sequence ID" value="NZ_QGTD01000008.1"/>
</dbReference>
<dbReference type="FunFam" id="3.30.420.10:FF:000045">
    <property type="entry name" value="3'-5' exonuclease DinG"/>
    <property type="match status" value="1"/>
</dbReference>
<keyword evidence="14" id="KW-1185">Reference proteome</keyword>
<evidence type="ECO:0000256" key="9">
    <source>
        <dbReference type="RuleBase" id="RU364106"/>
    </source>
</evidence>
<evidence type="ECO:0000256" key="7">
    <source>
        <dbReference type="ARBA" id="ARBA00048954"/>
    </source>
</evidence>
<dbReference type="GO" id="GO:0005524">
    <property type="term" value="F:ATP binding"/>
    <property type="evidence" value="ECO:0007669"/>
    <property type="project" value="UniProtKB-UniRule"/>
</dbReference>
<evidence type="ECO:0000256" key="4">
    <source>
        <dbReference type="ARBA" id="ARBA00022801"/>
    </source>
</evidence>
<dbReference type="EC" id="3.1.-.-" evidence="8 9"/>
<name>A0A317L080_9BACI</name>
<dbReference type="GO" id="GO:0003677">
    <property type="term" value="F:DNA binding"/>
    <property type="evidence" value="ECO:0007669"/>
    <property type="project" value="InterPro"/>
</dbReference>
<comment type="catalytic activity">
    <reaction evidence="7">
        <text>ATP + H2O = ADP + phosphate + H(+)</text>
        <dbReference type="Rhea" id="RHEA:13065"/>
        <dbReference type="ChEBI" id="CHEBI:15377"/>
        <dbReference type="ChEBI" id="CHEBI:15378"/>
        <dbReference type="ChEBI" id="CHEBI:30616"/>
        <dbReference type="ChEBI" id="CHEBI:43474"/>
        <dbReference type="ChEBI" id="CHEBI:456216"/>
        <dbReference type="EC" id="5.6.2.3"/>
    </reaction>
</comment>
<dbReference type="InterPro" id="IPR006555">
    <property type="entry name" value="ATP-dep_Helicase_C"/>
</dbReference>
<evidence type="ECO:0000259" key="10">
    <source>
        <dbReference type="PROSITE" id="PS51192"/>
    </source>
</evidence>
<evidence type="ECO:0000313" key="13">
    <source>
        <dbReference type="EMBL" id="PWU68664.1"/>
    </source>
</evidence>
<protein>
    <recommendedName>
        <fullName evidence="8 9">3'-5' exonuclease DinG</fullName>
        <ecNumber evidence="8 9">3.1.-.-</ecNumber>
    </recommendedName>
</protein>
<dbReference type="Gene3D" id="3.40.50.300">
    <property type="entry name" value="P-loop containing nucleotide triphosphate hydrolases"/>
    <property type="match status" value="2"/>
</dbReference>
<dbReference type="GO" id="GO:0016887">
    <property type="term" value="F:ATP hydrolysis activity"/>
    <property type="evidence" value="ECO:0007669"/>
    <property type="project" value="RHEA"/>
</dbReference>
<dbReference type="GO" id="GO:0043139">
    <property type="term" value="F:5'-3' DNA helicase activity"/>
    <property type="evidence" value="ECO:0007669"/>
    <property type="project" value="UniProtKB-EC"/>
</dbReference>
<dbReference type="InterPro" id="IPR013520">
    <property type="entry name" value="Ribonucl_H"/>
</dbReference>
<dbReference type="NCBIfam" id="NF005981">
    <property type="entry name" value="PRK08074.1"/>
    <property type="match status" value="1"/>
</dbReference>
<dbReference type="InterPro" id="IPR002464">
    <property type="entry name" value="DNA/RNA_helicase_DEAH_CS"/>
</dbReference>
<proteinExistence type="inferred from homology"/>